<protein>
    <recommendedName>
        <fullName evidence="4">PEP-utilising enzyme C-terminal domain-containing protein</fullName>
    </recommendedName>
</protein>
<dbReference type="Pfam" id="PF02896">
    <property type="entry name" value="PEP-utilizers_C"/>
    <property type="match status" value="1"/>
</dbReference>
<evidence type="ECO:0000256" key="2">
    <source>
        <dbReference type="ARBA" id="ARBA00022741"/>
    </source>
</evidence>
<dbReference type="PANTHER" id="PTHR43030:SF1">
    <property type="entry name" value="PHOSPHOENOLPYRUVATE SYNTHASE"/>
    <property type="match status" value="1"/>
</dbReference>
<dbReference type="InterPro" id="IPR000121">
    <property type="entry name" value="PEP_util_C"/>
</dbReference>
<evidence type="ECO:0000256" key="1">
    <source>
        <dbReference type="ARBA" id="ARBA00007837"/>
    </source>
</evidence>
<dbReference type="GO" id="GO:0005524">
    <property type="term" value="F:ATP binding"/>
    <property type="evidence" value="ECO:0007669"/>
    <property type="project" value="UniProtKB-KW"/>
</dbReference>
<dbReference type="PROSITE" id="PS00742">
    <property type="entry name" value="PEP_ENZYMES_2"/>
    <property type="match status" value="1"/>
</dbReference>
<dbReference type="InterPro" id="IPR006319">
    <property type="entry name" value="PEP_synth"/>
</dbReference>
<keyword evidence="2" id="KW-0547">Nucleotide-binding</keyword>
<feature type="domain" description="PEP-utilising enzyme C-terminal" evidence="4">
    <location>
        <begin position="3"/>
        <end position="224"/>
    </location>
</feature>
<name>X0WNV2_9ZZZZ</name>
<accession>X0WNV2</accession>
<dbReference type="SUPFAM" id="SSF51621">
    <property type="entry name" value="Phosphoenolpyruvate/pyruvate domain"/>
    <property type="match status" value="1"/>
</dbReference>
<comment type="similarity">
    <text evidence="1">Belongs to the PEP-utilizing enzyme family.</text>
</comment>
<evidence type="ECO:0000313" key="5">
    <source>
        <dbReference type="EMBL" id="GAG14366.1"/>
    </source>
</evidence>
<dbReference type="InterPro" id="IPR015813">
    <property type="entry name" value="Pyrv/PenolPyrv_kinase-like_dom"/>
</dbReference>
<dbReference type="AlphaFoldDB" id="X0WNV2"/>
<proteinExistence type="inferred from homology"/>
<dbReference type="EMBL" id="BARS01037577">
    <property type="protein sequence ID" value="GAG14366.1"/>
    <property type="molecule type" value="Genomic_DNA"/>
</dbReference>
<dbReference type="InterPro" id="IPR023151">
    <property type="entry name" value="PEP_util_CS"/>
</dbReference>
<dbReference type="Gene3D" id="3.20.20.60">
    <property type="entry name" value="Phosphoenolpyruvate-binding domains"/>
    <property type="match status" value="1"/>
</dbReference>
<dbReference type="InterPro" id="IPR040442">
    <property type="entry name" value="Pyrv_kinase-like_dom_sf"/>
</dbReference>
<gene>
    <name evidence="5" type="ORF">S01H1_57608</name>
</gene>
<sequence length="230" mass="26234">TTFAKAFHPRQVVYRTNDFKTNEYRALKGGEAYEDPEENPMLGYRGASRYITDIDTFKLELDAIKKVREKYQNLWVMIPFVRTVKELTQTVEIMEAEGLKRSPDFKIWMMVEIPSNIILLDKFLAVGIDGISIGSNDLTQLTLGIDRDSEKLAETFDERDEAVMISLERAIKVSKSMGVTSSICGQAPSVYPELTEKLVEWGITSVSVSPDMIDQTREIIAKVEERLRIR</sequence>
<feature type="non-terminal residue" evidence="5">
    <location>
        <position position="1"/>
    </location>
</feature>
<dbReference type="PANTHER" id="PTHR43030">
    <property type="entry name" value="PHOSPHOENOLPYRUVATE SYNTHASE"/>
    <property type="match status" value="1"/>
</dbReference>
<keyword evidence="3" id="KW-0067">ATP-binding</keyword>
<evidence type="ECO:0000256" key="3">
    <source>
        <dbReference type="ARBA" id="ARBA00022840"/>
    </source>
</evidence>
<dbReference type="GO" id="GO:0008986">
    <property type="term" value="F:pyruvate, water dikinase activity"/>
    <property type="evidence" value="ECO:0007669"/>
    <property type="project" value="InterPro"/>
</dbReference>
<comment type="caution">
    <text evidence="5">The sequence shown here is derived from an EMBL/GenBank/DDBJ whole genome shotgun (WGS) entry which is preliminary data.</text>
</comment>
<evidence type="ECO:0000259" key="4">
    <source>
        <dbReference type="Pfam" id="PF02896"/>
    </source>
</evidence>
<organism evidence="5">
    <name type="scientific">marine sediment metagenome</name>
    <dbReference type="NCBI Taxonomy" id="412755"/>
    <lineage>
        <taxon>unclassified sequences</taxon>
        <taxon>metagenomes</taxon>
        <taxon>ecological metagenomes</taxon>
    </lineage>
</organism>
<reference evidence="5" key="1">
    <citation type="journal article" date="2014" name="Front. Microbiol.">
        <title>High frequency of phylogenetically diverse reductive dehalogenase-homologous genes in deep subseafloor sedimentary metagenomes.</title>
        <authorList>
            <person name="Kawai M."/>
            <person name="Futagami T."/>
            <person name="Toyoda A."/>
            <person name="Takaki Y."/>
            <person name="Nishi S."/>
            <person name="Hori S."/>
            <person name="Arai W."/>
            <person name="Tsubouchi T."/>
            <person name="Morono Y."/>
            <person name="Uchiyama I."/>
            <person name="Ito T."/>
            <person name="Fujiyama A."/>
            <person name="Inagaki F."/>
            <person name="Takami H."/>
        </authorList>
    </citation>
    <scope>NUCLEOTIDE SEQUENCE</scope>
    <source>
        <strain evidence="5">Expedition CK06-06</strain>
    </source>
</reference>